<organism evidence="2 3">
    <name type="scientific">Mycolicibacterium peregrinum</name>
    <name type="common">Mycobacterium peregrinum</name>
    <dbReference type="NCBI Taxonomy" id="43304"/>
    <lineage>
        <taxon>Bacteria</taxon>
        <taxon>Bacillati</taxon>
        <taxon>Actinomycetota</taxon>
        <taxon>Actinomycetes</taxon>
        <taxon>Mycobacteriales</taxon>
        <taxon>Mycobacteriaceae</taxon>
        <taxon>Mycolicibacterium</taxon>
    </lineage>
</organism>
<keyword evidence="3" id="KW-1185">Reference proteome</keyword>
<comment type="caution">
    <text evidence="2">The sequence shown here is derived from an EMBL/GenBank/DDBJ whole genome shotgun (WGS) entry which is preliminary data.</text>
</comment>
<dbReference type="Proteomes" id="UP000297792">
    <property type="component" value="Unassembled WGS sequence"/>
</dbReference>
<evidence type="ECO:0000256" key="1">
    <source>
        <dbReference type="SAM" id="MobiDB-lite"/>
    </source>
</evidence>
<accession>A0A4Z0HX64</accession>
<protein>
    <submittedName>
        <fullName evidence="2">Uncharacterized protein</fullName>
    </submittedName>
</protein>
<evidence type="ECO:0000313" key="3">
    <source>
        <dbReference type="Proteomes" id="UP000297792"/>
    </source>
</evidence>
<proteinExistence type="predicted"/>
<sequence>MRKLGAKGRLVVLGAVLIAGVTGCDFGGSRAADAIDDVLKSQPGVTSVTHTVSSNDGFGVRTASFDVYVSTDATADQLSALGRTFTDQVNGSRVYDDKGASMNVRRSAQSFPAQTGSTMYVGVAPEKTTPEPPWQDWLKLSQGDYAYEITGSASPDDGWQPARTSLTVTLRSYDHVHDPLAASEFAASVRRLIADFADSTTAWHVFDADSNNAPSIRSGHGLPTAEQLALWEALDRLAPTNGLFDLEPPRVSVEDMPAGADGDGVAVDQLQLVKNSGLPAVYEIEDEQITVRPGGCSKDAQEPQPRTPPLMDQQTKLRAQFERCPR</sequence>
<dbReference type="EMBL" id="RWKA01000011">
    <property type="protein sequence ID" value="TGB40287.1"/>
    <property type="molecule type" value="Genomic_DNA"/>
</dbReference>
<dbReference type="RefSeq" id="WP_135358724.1">
    <property type="nucleotide sequence ID" value="NZ_RWJZ01000001.1"/>
</dbReference>
<feature type="region of interest" description="Disordered" evidence="1">
    <location>
        <begin position="291"/>
        <end position="326"/>
    </location>
</feature>
<dbReference type="PROSITE" id="PS51257">
    <property type="entry name" value="PROKAR_LIPOPROTEIN"/>
    <property type="match status" value="1"/>
</dbReference>
<reference evidence="2 3" key="1">
    <citation type="submission" date="2018-12" db="EMBL/GenBank/DDBJ databases">
        <title>Draft genome sequences of Mycolicibacterium peregrinum isolated from a pig with lymphadenitis and from soil on the same Japanese pig farm.</title>
        <authorList>
            <person name="Komatsu T."/>
            <person name="Ohya K."/>
            <person name="Sawai K."/>
            <person name="Odoi J.O."/>
            <person name="Otsu K."/>
            <person name="Ota A."/>
            <person name="Ito T."/>
            <person name="Kawai M."/>
            <person name="Maruyama F."/>
        </authorList>
    </citation>
    <scope>NUCLEOTIDE SEQUENCE [LARGE SCALE GENOMIC DNA]</scope>
    <source>
        <strain evidence="2 3">138</strain>
    </source>
</reference>
<gene>
    <name evidence="2" type="ORF">EJD98_20580</name>
</gene>
<dbReference type="AlphaFoldDB" id="A0A4Z0HX64"/>
<evidence type="ECO:0000313" key="2">
    <source>
        <dbReference type="EMBL" id="TGB40287.1"/>
    </source>
</evidence>
<name>A0A4Z0HX64_MYCPR</name>